<dbReference type="PANTHER" id="PTHR43682:SF1">
    <property type="entry name" value="LACTATE UTILIZATION PROTEIN C"/>
    <property type="match status" value="1"/>
</dbReference>
<dbReference type="InterPro" id="IPR003741">
    <property type="entry name" value="LUD_dom"/>
</dbReference>
<name>A0A316XCN5_9FLAO</name>
<evidence type="ECO:0000313" key="3">
    <source>
        <dbReference type="Proteomes" id="UP000236594"/>
    </source>
</evidence>
<organism evidence="2 3">
    <name type="scientific">Chryseobacterium phosphatilyticum</name>
    <dbReference type="NCBI Taxonomy" id="475075"/>
    <lineage>
        <taxon>Bacteria</taxon>
        <taxon>Pseudomonadati</taxon>
        <taxon>Bacteroidota</taxon>
        <taxon>Flavobacteriia</taxon>
        <taxon>Flavobacteriales</taxon>
        <taxon>Weeksellaceae</taxon>
        <taxon>Chryseobacterium group</taxon>
        <taxon>Chryseobacterium</taxon>
    </lineage>
</organism>
<dbReference type="AlphaFoldDB" id="A0A316XCN5"/>
<accession>A0A316XCN5</accession>
<evidence type="ECO:0000313" key="2">
    <source>
        <dbReference type="EMBL" id="PWN70486.1"/>
    </source>
</evidence>
<dbReference type="Gene3D" id="3.40.50.10420">
    <property type="entry name" value="NagB/RpiA/CoA transferase-like"/>
    <property type="match status" value="1"/>
</dbReference>
<reference evidence="2 3" key="1">
    <citation type="submission" date="2018-04" db="EMBL/GenBank/DDBJ databases">
        <title>Draft Genome Sequence of Phosphate-Solubilizing Chryseobacterium sp. ISE14 that is a Biocontrol and Plant Growth-Promoting Rhizobacterium Isolated from Cucumber.</title>
        <authorList>
            <person name="Jeong J.-J."/>
            <person name="Sang M.K."/>
            <person name="Choi I.-G."/>
            <person name="Kim K.D."/>
        </authorList>
    </citation>
    <scope>NUCLEOTIDE SEQUENCE [LARGE SCALE GENOMIC DNA]</scope>
    <source>
        <strain evidence="2 3">ISE14</strain>
    </source>
</reference>
<dbReference type="PANTHER" id="PTHR43682">
    <property type="entry name" value="LACTATE UTILIZATION PROTEIN C"/>
    <property type="match status" value="1"/>
</dbReference>
<sequence length="192" mass="21525">MKSREEILSRIAKAKPKGNELPLDLSFISNTENLLESFVLAAQNNGSQVTFIKDLTEVLTYIQENIDQDKRVIFNIKNLKKETANKETDDPHCLEDVEVAVIEGNIGVAENAAVWITESRMSYRVLPFIIQHLFVILQANQIVPLLHDAYKIIPVEEGFSCFISGPSKTADIEQSLVIGAHGARSHHLFILQ</sequence>
<dbReference type="OrthoDB" id="9794157at2"/>
<dbReference type="Pfam" id="PF02589">
    <property type="entry name" value="LUD_dom"/>
    <property type="match status" value="1"/>
</dbReference>
<dbReference type="SUPFAM" id="SSF100950">
    <property type="entry name" value="NagB/RpiA/CoA transferase-like"/>
    <property type="match status" value="1"/>
</dbReference>
<dbReference type="InterPro" id="IPR024185">
    <property type="entry name" value="FTHF_cligase-like_sf"/>
</dbReference>
<protein>
    <submittedName>
        <fullName evidence="2">Lactate utilization protein B/C</fullName>
    </submittedName>
</protein>
<keyword evidence="3" id="KW-1185">Reference proteome</keyword>
<evidence type="ECO:0000259" key="1">
    <source>
        <dbReference type="Pfam" id="PF02589"/>
    </source>
</evidence>
<dbReference type="RefSeq" id="WP_109712109.1">
    <property type="nucleotide sequence ID" value="NZ_PPED02000002.1"/>
</dbReference>
<dbReference type="Proteomes" id="UP000236594">
    <property type="component" value="Unassembled WGS sequence"/>
</dbReference>
<proteinExistence type="predicted"/>
<comment type="caution">
    <text evidence="2">The sequence shown here is derived from an EMBL/GenBank/DDBJ whole genome shotgun (WGS) entry which is preliminary data.</text>
</comment>
<gene>
    <name evidence="2" type="ORF">C1631_010985</name>
</gene>
<dbReference type="EMBL" id="PPED02000002">
    <property type="protein sequence ID" value="PWN70486.1"/>
    <property type="molecule type" value="Genomic_DNA"/>
</dbReference>
<feature type="domain" description="LUD" evidence="1">
    <location>
        <begin position="95"/>
        <end position="190"/>
    </location>
</feature>
<dbReference type="InterPro" id="IPR037171">
    <property type="entry name" value="NagB/RpiA_transferase-like"/>
</dbReference>